<sequence>MADTKNIYFLVLFLGTLCVASEAASWSYEGANGPSAWKNDYPICNQQAQSPIDLPPIASMEYDKTLEPFTLDHFDHPGPMYNLTMKNNMHTVQVDVEGGSNVLVGGGGLLHSTYKVAQFHFHWGKNDTRGSEHTYNHISYPMELHIVTYDSRYGNISQAADKSYGLAVLGFFFEINDDTNCNYSPLVDLMTNVKAGNTNIKLPAYKLRHLMPMMFGDYIRYDGSLTTPPCYQSVQWTVFWEKIPISSAQMAKFRELYSDVQAHSLSDNFRPVQPLNGRSVRTNIKTTETTSGSSTVLMNAFSIFIMSILILSMS</sequence>
<organism evidence="12 13">
    <name type="scientific">Crassostrea virginica</name>
    <name type="common">Eastern oyster</name>
    <dbReference type="NCBI Taxonomy" id="6565"/>
    <lineage>
        <taxon>Eukaryota</taxon>
        <taxon>Metazoa</taxon>
        <taxon>Spiralia</taxon>
        <taxon>Lophotrochozoa</taxon>
        <taxon>Mollusca</taxon>
        <taxon>Bivalvia</taxon>
        <taxon>Autobranchia</taxon>
        <taxon>Pteriomorphia</taxon>
        <taxon>Ostreida</taxon>
        <taxon>Ostreoidea</taxon>
        <taxon>Ostreidae</taxon>
        <taxon>Crassostrea</taxon>
    </lineage>
</organism>
<evidence type="ECO:0000256" key="1">
    <source>
        <dbReference type="ARBA" id="ARBA00004613"/>
    </source>
</evidence>
<keyword evidence="5" id="KW-0479">Metal-binding</keyword>
<dbReference type="SUPFAM" id="SSF51069">
    <property type="entry name" value="Carbonic anhydrase"/>
    <property type="match status" value="1"/>
</dbReference>
<evidence type="ECO:0000256" key="7">
    <source>
        <dbReference type="ARBA" id="ARBA00023180"/>
    </source>
</evidence>
<proteinExistence type="inferred from homology"/>
<dbReference type="GO" id="GO:0008270">
    <property type="term" value="F:zinc ion binding"/>
    <property type="evidence" value="ECO:0007669"/>
    <property type="project" value="InterPro"/>
</dbReference>
<evidence type="ECO:0000256" key="6">
    <source>
        <dbReference type="ARBA" id="ARBA00022833"/>
    </source>
</evidence>
<evidence type="ECO:0000256" key="10">
    <source>
        <dbReference type="SAM" id="SignalP"/>
    </source>
</evidence>
<keyword evidence="4" id="KW-0964">Secreted</keyword>
<evidence type="ECO:0000256" key="3">
    <source>
        <dbReference type="ARBA" id="ARBA00012925"/>
    </source>
</evidence>
<keyword evidence="10" id="KW-0732">Signal</keyword>
<dbReference type="GeneID" id="111120606"/>
<dbReference type="GO" id="GO:0004089">
    <property type="term" value="F:carbonate dehydratase activity"/>
    <property type="evidence" value="ECO:0007669"/>
    <property type="project" value="UniProtKB-EC"/>
</dbReference>
<evidence type="ECO:0000313" key="12">
    <source>
        <dbReference type="Proteomes" id="UP000694844"/>
    </source>
</evidence>
<evidence type="ECO:0000256" key="2">
    <source>
        <dbReference type="ARBA" id="ARBA00010718"/>
    </source>
</evidence>
<comment type="catalytic activity">
    <reaction evidence="9">
        <text>hydrogencarbonate + H(+) = CO2 + H2O</text>
        <dbReference type="Rhea" id="RHEA:10748"/>
        <dbReference type="ChEBI" id="CHEBI:15377"/>
        <dbReference type="ChEBI" id="CHEBI:15378"/>
        <dbReference type="ChEBI" id="CHEBI:16526"/>
        <dbReference type="ChEBI" id="CHEBI:17544"/>
        <dbReference type="EC" id="4.2.1.1"/>
    </reaction>
</comment>
<feature type="chain" id="PRO_5034547417" description="carbonic anhydrase" evidence="10">
    <location>
        <begin position="24"/>
        <end position="314"/>
    </location>
</feature>
<dbReference type="Pfam" id="PF00194">
    <property type="entry name" value="Carb_anhydrase"/>
    <property type="match status" value="1"/>
</dbReference>
<comment type="similarity">
    <text evidence="2">Belongs to the alpha-carbonic anhydrase family.</text>
</comment>
<dbReference type="GO" id="GO:0005886">
    <property type="term" value="C:plasma membrane"/>
    <property type="evidence" value="ECO:0007669"/>
    <property type="project" value="TreeGrafter"/>
</dbReference>
<dbReference type="RefSeq" id="XP_022317158.1">
    <property type="nucleotide sequence ID" value="XM_022461450.1"/>
</dbReference>
<dbReference type="SMART" id="SM01057">
    <property type="entry name" value="Carb_anhydrase"/>
    <property type="match status" value="1"/>
</dbReference>
<evidence type="ECO:0000256" key="4">
    <source>
        <dbReference type="ARBA" id="ARBA00022525"/>
    </source>
</evidence>
<dbReference type="Proteomes" id="UP000694844">
    <property type="component" value="Chromosome 2"/>
</dbReference>
<accession>A0A8B8CMT5</accession>
<evidence type="ECO:0000256" key="8">
    <source>
        <dbReference type="ARBA" id="ARBA00023239"/>
    </source>
</evidence>
<dbReference type="KEGG" id="cvn:111120606"/>
<keyword evidence="12" id="KW-1185">Reference proteome</keyword>
<feature type="signal peptide" evidence="10">
    <location>
        <begin position="1"/>
        <end position="23"/>
    </location>
</feature>
<protein>
    <recommendedName>
        <fullName evidence="3">carbonic anhydrase</fullName>
        <ecNumber evidence="3">4.2.1.1</ecNumber>
    </recommendedName>
</protein>
<dbReference type="AlphaFoldDB" id="A0A8B8CMT5"/>
<keyword evidence="8" id="KW-0456">Lyase</keyword>
<dbReference type="PANTHER" id="PTHR18952:SF265">
    <property type="entry name" value="CARBONIC ANHYDRASE"/>
    <property type="match status" value="1"/>
</dbReference>
<name>A0A8B8CMT5_CRAVI</name>
<dbReference type="InterPro" id="IPR036398">
    <property type="entry name" value="CA_dom_sf"/>
</dbReference>
<dbReference type="Gene3D" id="3.10.200.10">
    <property type="entry name" value="Alpha carbonic anhydrase"/>
    <property type="match status" value="1"/>
</dbReference>
<dbReference type="PROSITE" id="PS51144">
    <property type="entry name" value="ALPHA_CA_2"/>
    <property type="match status" value="1"/>
</dbReference>
<dbReference type="OrthoDB" id="429145at2759"/>
<gene>
    <name evidence="13" type="primary">LOC111120606</name>
</gene>
<comment type="subcellular location">
    <subcellularLocation>
        <location evidence="1">Secreted</location>
    </subcellularLocation>
</comment>
<evidence type="ECO:0000256" key="9">
    <source>
        <dbReference type="ARBA" id="ARBA00048348"/>
    </source>
</evidence>
<keyword evidence="7" id="KW-0325">Glycoprotein</keyword>
<evidence type="ECO:0000259" key="11">
    <source>
        <dbReference type="PROSITE" id="PS51144"/>
    </source>
</evidence>
<evidence type="ECO:0000256" key="5">
    <source>
        <dbReference type="ARBA" id="ARBA00022723"/>
    </source>
</evidence>
<reference evidence="13" key="1">
    <citation type="submission" date="2025-08" db="UniProtKB">
        <authorList>
            <consortium name="RefSeq"/>
        </authorList>
    </citation>
    <scope>IDENTIFICATION</scope>
    <source>
        <tissue evidence="13">Whole sample</tissue>
    </source>
</reference>
<feature type="domain" description="Alpha-carbonic anhydrase" evidence="11">
    <location>
        <begin position="24"/>
        <end position="284"/>
    </location>
</feature>
<dbReference type="PANTHER" id="PTHR18952">
    <property type="entry name" value="CARBONIC ANHYDRASE"/>
    <property type="match status" value="1"/>
</dbReference>
<dbReference type="InterPro" id="IPR001148">
    <property type="entry name" value="CA_dom"/>
</dbReference>
<dbReference type="GO" id="GO:0005576">
    <property type="term" value="C:extracellular region"/>
    <property type="evidence" value="ECO:0007669"/>
    <property type="project" value="UniProtKB-SubCell"/>
</dbReference>
<dbReference type="CDD" id="cd00326">
    <property type="entry name" value="alpha_CA"/>
    <property type="match status" value="1"/>
</dbReference>
<dbReference type="InterPro" id="IPR023561">
    <property type="entry name" value="Carbonic_anhydrase_a-class"/>
</dbReference>
<dbReference type="FunFam" id="3.10.200.10:FF:000003">
    <property type="entry name" value="Carbonic anhydrase 12"/>
    <property type="match status" value="1"/>
</dbReference>
<dbReference type="EC" id="4.2.1.1" evidence="3"/>
<evidence type="ECO:0000313" key="13">
    <source>
        <dbReference type="RefSeq" id="XP_022317158.1"/>
    </source>
</evidence>
<keyword evidence="6" id="KW-0862">Zinc</keyword>